<keyword evidence="5" id="KW-1185">Reference proteome</keyword>
<dbReference type="GO" id="GO:0000724">
    <property type="term" value="P:double-strand break repair via homologous recombination"/>
    <property type="evidence" value="ECO:0007669"/>
    <property type="project" value="TreeGrafter"/>
</dbReference>
<dbReference type="SUPFAM" id="SSF56300">
    <property type="entry name" value="Metallo-dependent phosphatases"/>
    <property type="match status" value="1"/>
</dbReference>
<comment type="caution">
    <text evidence="4">The sequence shown here is derived from an EMBL/GenBank/DDBJ whole genome shotgun (WGS) entry which is preliminary data.</text>
</comment>
<dbReference type="GO" id="GO:0007095">
    <property type="term" value="P:mitotic G2 DNA damage checkpoint signaling"/>
    <property type="evidence" value="ECO:0007669"/>
    <property type="project" value="TreeGrafter"/>
</dbReference>
<dbReference type="InterPro" id="IPR041796">
    <property type="entry name" value="Mre11_N"/>
</dbReference>
<dbReference type="Pfam" id="PF04152">
    <property type="entry name" value="Mre11_DNA_bind"/>
    <property type="match status" value="1"/>
</dbReference>
<feature type="compositionally biased region" description="Acidic residues" evidence="2">
    <location>
        <begin position="792"/>
        <end position="820"/>
    </location>
</feature>
<feature type="domain" description="Mre11 DNA-binding" evidence="3">
    <location>
        <begin position="300"/>
        <end position="486"/>
    </location>
</feature>
<feature type="compositionally biased region" description="Gly residues" evidence="2">
    <location>
        <begin position="953"/>
        <end position="971"/>
    </location>
</feature>
<dbReference type="GO" id="GO:0000723">
    <property type="term" value="P:telomere maintenance"/>
    <property type="evidence" value="ECO:0007669"/>
    <property type="project" value="TreeGrafter"/>
</dbReference>
<reference evidence="4" key="1">
    <citation type="journal article" date="2020" name="bioRxiv">
        <title>Comparative genomics of Chlamydomonas.</title>
        <authorList>
            <person name="Craig R.J."/>
            <person name="Hasan A.R."/>
            <person name="Ness R.W."/>
            <person name="Keightley P.D."/>
        </authorList>
    </citation>
    <scope>NUCLEOTIDE SEQUENCE</scope>
    <source>
        <strain evidence="4">SAG 7.73</strain>
    </source>
</reference>
<dbReference type="InterPro" id="IPR038487">
    <property type="entry name" value="Mre11_capping_dom"/>
</dbReference>
<gene>
    <name evidence="4" type="ORF">HXX76_010017</name>
</gene>
<dbReference type="GO" id="GO:0042138">
    <property type="term" value="P:meiotic DNA double-strand break formation"/>
    <property type="evidence" value="ECO:0007669"/>
    <property type="project" value="TreeGrafter"/>
</dbReference>
<dbReference type="Gene3D" id="3.60.21.10">
    <property type="match status" value="1"/>
</dbReference>
<dbReference type="Proteomes" id="UP000650467">
    <property type="component" value="Unassembled WGS sequence"/>
</dbReference>
<dbReference type="Gene3D" id="3.30.110.110">
    <property type="entry name" value="Mre11, capping domain"/>
    <property type="match status" value="1"/>
</dbReference>
<feature type="compositionally biased region" description="Gly residues" evidence="2">
    <location>
        <begin position="927"/>
        <end position="936"/>
    </location>
</feature>
<protein>
    <recommendedName>
        <fullName evidence="3">Mre11 DNA-binding domain-containing protein</fullName>
    </recommendedName>
</protein>
<feature type="compositionally biased region" description="Low complexity" evidence="2">
    <location>
        <begin position="916"/>
        <end position="926"/>
    </location>
</feature>
<feature type="compositionally biased region" description="Low complexity" evidence="2">
    <location>
        <begin position="894"/>
        <end position="905"/>
    </location>
</feature>
<sequence length="971" mass="99116">MAQDPDLLRILISTDNHLGVWEKDETRREDSFRAFEEVLQLAVAKRADLVLLGGDLFHENKPSRGTLVRTIELLSKYCLNDRPVRFRILSDQSVNFVAGRVNFENPNLNVGLPVFTIHGNHDDPSGQDSLSAVDILSQAGLVNYFGKHLLTGSGAARVTLSPILMEKGGTRLCLYGLGNIRDERLGRAFAMPGCVAWQRPAHSQQYPQGEWINVFVLHQNRVQHTPLAKACVKEEHLPGFLDLAVWGHEHECRPDPVVLRGSEDSNRYVVQPGSSVATALSEGESKPKHCLLLEVRRANFRITKLRLGSVRPFEFEHVALRDAAPPLLPEDSDGVGEFLAGKIQEMIDRAAAAHPPPPARDPSAPPPAPLLPLIRLRVDYTGFSTVNSQRLGQRFVGKVANPHDMLQWTKAAARRVKPEGGGGAGGAGGAYDGYDGDGEGGAGPGGYLRPDALDQARIEDLIRQHLGTNALEVLPDDELGLALHNFVEKDDKTALQQCIEQALEETRQAAVAGQELPDAATAGARGAKEEEDLLGAVRAGVERRRKQRLERQAVAAAAGDPDGVDIDALTAGMGAEGGTAAGGGAAGAAAAGGSGARGGRGGRGAAAPAGTDDGFGDGAGPSQATTTTTGRGRGRGGRGGRQQSLADSLARGGRGGRGGSQAGPLDAFLSPASPGKGRGKGAAAATKAGSRGRGHGRGAAAAAASPSASEDDDDVEMAAADSDGDKDVIEDDDDDFAAAAPPAKRAARGGGAKPRAGAAAATPGSASRGRSTRAAATGAGGKARKSYRVADSDDDDDGDASDGVEDIEDHSDEDDDDDDSPPPSAGRGRGRGRGAAAAAPAAARGRGRSTAGAGRGRGAAAAAAAAAAKDVVSVLSSDDDDDDDLRASMMPSGALAHAAAGAAYASSTLPGGGGPTATATGTTTTQGGAGAGGAAPAGGRKRPASFFSSGSTQAGGRGGGAAGGRGWGQAR</sequence>
<feature type="region of interest" description="Disordered" evidence="2">
    <location>
        <begin position="580"/>
        <end position="971"/>
    </location>
</feature>
<dbReference type="SMART" id="SM01347">
    <property type="entry name" value="Mre11_DNA_bind"/>
    <property type="match status" value="1"/>
</dbReference>
<dbReference type="PANTHER" id="PTHR10139:SF1">
    <property type="entry name" value="DOUBLE-STRAND BREAK REPAIR PROTEIN MRE11"/>
    <property type="match status" value="1"/>
</dbReference>
<feature type="compositionally biased region" description="Low complexity" evidence="2">
    <location>
        <begin position="670"/>
        <end position="689"/>
    </location>
</feature>
<feature type="compositionally biased region" description="Low complexity" evidence="2">
    <location>
        <begin position="834"/>
        <end position="876"/>
    </location>
</feature>
<dbReference type="FunFam" id="3.60.21.10:FF:000345">
    <property type="entry name" value="MRE11 eukaryotic DNA repair protein"/>
    <property type="match status" value="1"/>
</dbReference>
<dbReference type="AlphaFoldDB" id="A0A835SNW7"/>
<evidence type="ECO:0000256" key="1">
    <source>
        <dbReference type="ARBA" id="ARBA00022801"/>
    </source>
</evidence>
<dbReference type="GO" id="GO:0097552">
    <property type="term" value="P:mitochondrial double-strand break repair via homologous recombination"/>
    <property type="evidence" value="ECO:0007669"/>
    <property type="project" value="TreeGrafter"/>
</dbReference>
<dbReference type="GO" id="GO:0030870">
    <property type="term" value="C:Mre11 complex"/>
    <property type="evidence" value="ECO:0007669"/>
    <property type="project" value="TreeGrafter"/>
</dbReference>
<feature type="compositionally biased region" description="Gly residues" evidence="2">
    <location>
        <begin position="580"/>
        <end position="604"/>
    </location>
</feature>
<evidence type="ECO:0000313" key="4">
    <source>
        <dbReference type="EMBL" id="KAG2430494.1"/>
    </source>
</evidence>
<name>A0A835SNW7_CHLIN</name>
<dbReference type="GO" id="GO:0006303">
    <property type="term" value="P:double-strand break repair via nonhomologous end joining"/>
    <property type="evidence" value="ECO:0007669"/>
    <property type="project" value="TreeGrafter"/>
</dbReference>
<feature type="compositionally biased region" description="Low complexity" evidence="2">
    <location>
        <begin position="698"/>
        <end position="708"/>
    </location>
</feature>
<dbReference type="GO" id="GO:0000014">
    <property type="term" value="F:single-stranded DNA endodeoxyribonuclease activity"/>
    <property type="evidence" value="ECO:0007669"/>
    <property type="project" value="TreeGrafter"/>
</dbReference>
<evidence type="ECO:0000256" key="2">
    <source>
        <dbReference type="SAM" id="MobiDB-lite"/>
    </source>
</evidence>
<feature type="compositionally biased region" description="Low complexity" evidence="2">
    <location>
        <begin position="753"/>
        <end position="777"/>
    </location>
</feature>
<evidence type="ECO:0000259" key="3">
    <source>
        <dbReference type="SMART" id="SM01347"/>
    </source>
</evidence>
<dbReference type="GO" id="GO:0035861">
    <property type="term" value="C:site of double-strand break"/>
    <property type="evidence" value="ECO:0007669"/>
    <property type="project" value="TreeGrafter"/>
</dbReference>
<feature type="compositionally biased region" description="Gly residues" evidence="2">
    <location>
        <begin position="652"/>
        <end position="661"/>
    </location>
</feature>
<dbReference type="OrthoDB" id="30417at2759"/>
<dbReference type="InterPro" id="IPR007281">
    <property type="entry name" value="Mre11_DNA-bd"/>
</dbReference>
<proteinExistence type="predicted"/>
<dbReference type="EMBL" id="JAEHOC010000027">
    <property type="protein sequence ID" value="KAG2430494.1"/>
    <property type="molecule type" value="Genomic_DNA"/>
</dbReference>
<dbReference type="PANTHER" id="PTHR10139">
    <property type="entry name" value="DOUBLE-STRAND BREAK REPAIR PROTEIN MRE11"/>
    <property type="match status" value="1"/>
</dbReference>
<dbReference type="InterPro" id="IPR029052">
    <property type="entry name" value="Metallo-depent_PP-like"/>
</dbReference>
<dbReference type="InterPro" id="IPR004843">
    <property type="entry name" value="Calcineurin-like_PHP"/>
</dbReference>
<accession>A0A835SNW7</accession>
<feature type="compositionally biased region" description="Acidic residues" evidence="2">
    <location>
        <begin position="709"/>
        <end position="736"/>
    </location>
</feature>
<keyword evidence="1" id="KW-0378">Hydrolase</keyword>
<organism evidence="4 5">
    <name type="scientific">Chlamydomonas incerta</name>
    <dbReference type="NCBI Taxonomy" id="51695"/>
    <lineage>
        <taxon>Eukaryota</taxon>
        <taxon>Viridiplantae</taxon>
        <taxon>Chlorophyta</taxon>
        <taxon>core chlorophytes</taxon>
        <taxon>Chlorophyceae</taxon>
        <taxon>CS clade</taxon>
        <taxon>Chlamydomonadales</taxon>
        <taxon>Chlamydomonadaceae</taxon>
        <taxon>Chlamydomonas</taxon>
    </lineage>
</organism>
<dbReference type="GO" id="GO:0030145">
    <property type="term" value="F:manganese ion binding"/>
    <property type="evidence" value="ECO:0007669"/>
    <property type="project" value="InterPro"/>
</dbReference>
<dbReference type="CDD" id="cd00840">
    <property type="entry name" value="MPP_Mre11_N"/>
    <property type="match status" value="1"/>
</dbReference>
<evidence type="ECO:0000313" key="5">
    <source>
        <dbReference type="Proteomes" id="UP000650467"/>
    </source>
</evidence>
<dbReference type="Pfam" id="PF00149">
    <property type="entry name" value="Metallophos"/>
    <property type="match status" value="1"/>
</dbReference>